<comment type="caution">
    <text evidence="2">The sequence shown here is derived from an EMBL/GenBank/DDBJ whole genome shotgun (WGS) entry which is preliminary data.</text>
</comment>
<accession>A0A2N7L5K8</accession>
<dbReference type="PANTHER" id="PTHR46401">
    <property type="entry name" value="GLYCOSYLTRANSFERASE WBBK-RELATED"/>
    <property type="match status" value="1"/>
</dbReference>
<dbReference type="PANTHER" id="PTHR46401:SF2">
    <property type="entry name" value="GLYCOSYLTRANSFERASE WBBK-RELATED"/>
    <property type="match status" value="1"/>
</dbReference>
<evidence type="ECO:0000313" key="3">
    <source>
        <dbReference type="Proteomes" id="UP000235387"/>
    </source>
</evidence>
<evidence type="ECO:0000313" key="2">
    <source>
        <dbReference type="EMBL" id="PMN88930.1"/>
    </source>
</evidence>
<dbReference type="AlphaFoldDB" id="A0A2N7L5K8"/>
<proteinExistence type="predicted"/>
<sequence>MESKCKNIWYISKYANISKYGADTRQSYFCKEFASQGSNVTLILSNSSHLYNGLPEFKGIFKEERYSGFNVVWVNTLKYKNPSSPKRFLSWLHFEIMTIIFGLKSREKKPDVVIASSLSILSAVSGAFFKRFYACKFIFEVRDIWPQSLIELKGLRPINPIVIALSWVEKLGYKRSDVIVGTMSRLTQHVEKKIKENKKVICIPHGVSLDFYCNEQAEISSDYIDHYFSDSRPNLVYAGSFNQAYKLERFVSLAKSATNKLDLNFVLIGDGPELEYLREISRGVDNLTIAPKVPRASLSSVLKKADILLHSFEDKPVFMYGVSPNKFVDYMYAGKPTICIGRVICPMLLDSGVGVIVEPDDESAFFGKVKEYLSLSNEDKEILSLRSNKYIFEELSYVKLAEKYCELFND</sequence>
<dbReference type="RefSeq" id="WP_102391941.1">
    <property type="nucleotide sequence ID" value="NZ_MDAL01000049.1"/>
</dbReference>
<gene>
    <name evidence="2" type="ORF">BCT23_05360</name>
</gene>
<dbReference type="SUPFAM" id="SSF53756">
    <property type="entry name" value="UDP-Glycosyltransferase/glycogen phosphorylase"/>
    <property type="match status" value="1"/>
</dbReference>
<reference evidence="3" key="1">
    <citation type="submission" date="2016-07" db="EMBL/GenBank/DDBJ databases">
        <title>Nontailed viruses are major unrecognized killers of bacteria in the ocean.</title>
        <authorList>
            <person name="Kauffman K."/>
            <person name="Hussain F."/>
            <person name="Yang J."/>
            <person name="Arevalo P."/>
            <person name="Brown J."/>
            <person name="Cutler M."/>
            <person name="Kelly L."/>
            <person name="Polz M.F."/>
        </authorList>
    </citation>
    <scope>NUCLEOTIDE SEQUENCE [LARGE SCALE GENOMIC DNA]</scope>
    <source>
        <strain evidence="3">10N.261.45.A10</strain>
    </source>
</reference>
<protein>
    <submittedName>
        <fullName evidence="2">Glycosyltransferase WbuB</fullName>
    </submittedName>
</protein>
<dbReference type="GO" id="GO:0016757">
    <property type="term" value="F:glycosyltransferase activity"/>
    <property type="evidence" value="ECO:0007669"/>
    <property type="project" value="TreeGrafter"/>
</dbReference>
<organism evidence="2 3">
    <name type="scientific">Enterovibrio norvegicus</name>
    <dbReference type="NCBI Taxonomy" id="188144"/>
    <lineage>
        <taxon>Bacteria</taxon>
        <taxon>Pseudomonadati</taxon>
        <taxon>Pseudomonadota</taxon>
        <taxon>Gammaproteobacteria</taxon>
        <taxon>Vibrionales</taxon>
        <taxon>Vibrionaceae</taxon>
        <taxon>Enterovibrio</taxon>
    </lineage>
</organism>
<dbReference type="Gene3D" id="3.40.50.2000">
    <property type="entry name" value="Glycogen Phosphorylase B"/>
    <property type="match status" value="2"/>
</dbReference>
<keyword evidence="1 2" id="KW-0808">Transferase</keyword>
<dbReference type="GO" id="GO:0009103">
    <property type="term" value="P:lipopolysaccharide biosynthetic process"/>
    <property type="evidence" value="ECO:0007669"/>
    <property type="project" value="TreeGrafter"/>
</dbReference>
<name>A0A2N7L5K8_9GAMM</name>
<dbReference type="CDD" id="cd03794">
    <property type="entry name" value="GT4_WbuB-like"/>
    <property type="match status" value="1"/>
</dbReference>
<dbReference type="EMBL" id="MDAL01000049">
    <property type="protein sequence ID" value="PMN88930.1"/>
    <property type="molecule type" value="Genomic_DNA"/>
</dbReference>
<dbReference type="Pfam" id="PF13692">
    <property type="entry name" value="Glyco_trans_1_4"/>
    <property type="match status" value="1"/>
</dbReference>
<evidence type="ECO:0000256" key="1">
    <source>
        <dbReference type="ARBA" id="ARBA00022679"/>
    </source>
</evidence>
<dbReference type="Proteomes" id="UP000235387">
    <property type="component" value="Unassembled WGS sequence"/>
</dbReference>